<accession>A0A7S3IUC5</accession>
<protein>
    <submittedName>
        <fullName evidence="1">Uncharacterized protein</fullName>
    </submittedName>
</protein>
<gene>
    <name evidence="1" type="ORF">SINC0208_LOCUS12577</name>
</gene>
<proteinExistence type="predicted"/>
<evidence type="ECO:0000313" key="1">
    <source>
        <dbReference type="EMBL" id="CAE0331941.1"/>
    </source>
</evidence>
<name>A0A7S3IUC5_9SPIT</name>
<dbReference type="EMBL" id="HBIH01031469">
    <property type="protein sequence ID" value="CAE0331941.1"/>
    <property type="molecule type" value="Transcribed_RNA"/>
</dbReference>
<sequence>MDVEGVEEFIAGMLYSLIGKDDLPDIKSCLKDAEDIEVQVMAALSDIAKLDLNDIIKGVEELGQVIKELPKDLKGCESMAGDLAKIEAWAKIFEHPVALVATLTKNTIKHWGNITMEVNQTEVDFKAKQYYECGEDVGEIVVLTVGPMSQPASVEEDMDWTLFENNLALF</sequence>
<reference evidence="1" key="1">
    <citation type="submission" date="2021-01" db="EMBL/GenBank/DDBJ databases">
        <authorList>
            <person name="Corre E."/>
            <person name="Pelletier E."/>
            <person name="Niang G."/>
            <person name="Scheremetjew M."/>
            <person name="Finn R."/>
            <person name="Kale V."/>
            <person name="Holt S."/>
            <person name="Cochrane G."/>
            <person name="Meng A."/>
            <person name="Brown T."/>
            <person name="Cohen L."/>
        </authorList>
    </citation>
    <scope>NUCLEOTIDE SEQUENCE</scope>
    <source>
        <strain evidence="1">S3</strain>
    </source>
</reference>
<dbReference type="AlphaFoldDB" id="A0A7S3IUC5"/>
<organism evidence="1">
    <name type="scientific">Strombidium inclinatum</name>
    <dbReference type="NCBI Taxonomy" id="197538"/>
    <lineage>
        <taxon>Eukaryota</taxon>
        <taxon>Sar</taxon>
        <taxon>Alveolata</taxon>
        <taxon>Ciliophora</taxon>
        <taxon>Intramacronucleata</taxon>
        <taxon>Spirotrichea</taxon>
        <taxon>Oligotrichia</taxon>
        <taxon>Strombidiidae</taxon>
        <taxon>Strombidium</taxon>
    </lineage>
</organism>